<reference evidence="2 3" key="1">
    <citation type="submission" date="2021-05" db="EMBL/GenBank/DDBJ databases">
        <title>A novel Methanospirillum isolate from a pyrite-forming mixed culture.</title>
        <authorList>
            <person name="Bunk B."/>
            <person name="Sproer C."/>
            <person name="Spring S."/>
            <person name="Pester M."/>
        </authorList>
    </citation>
    <scope>NUCLEOTIDE SEQUENCE [LARGE SCALE GENOMIC DNA]</scope>
    <source>
        <strain evidence="2 3">J.3.6.1-F.2.7.3</strain>
    </source>
</reference>
<dbReference type="InterPro" id="IPR035986">
    <property type="entry name" value="PKD_dom_sf"/>
</dbReference>
<feature type="domain" description="PKD" evidence="1">
    <location>
        <begin position="891"/>
        <end position="945"/>
    </location>
</feature>
<dbReference type="FunFam" id="2.60.40.10:FF:000270">
    <property type="entry name" value="Cell surface protein"/>
    <property type="match status" value="2"/>
</dbReference>
<dbReference type="InterPro" id="IPR013783">
    <property type="entry name" value="Ig-like_fold"/>
</dbReference>
<dbReference type="CDD" id="cd00146">
    <property type="entry name" value="PKD"/>
    <property type="match status" value="3"/>
</dbReference>
<sequence>MKTDSKKSERKGMVWLLILLGIILMLTSPVSAAGENIWVPYIEQGKSVFVGEEHLDILDALIDPNTGQKVTYLGWWGDDVGSNPGTSADKYIEIAPGSELDYYINPIEYIMNGRYTEGAFYLCNRADGQPISFNGKYVVAFYVELPHLELVVADDVCPDVNRSGQIFLGTNLDFNIKTNLYKIQQRNANPARNLPGGANAHIFDINVTGVNGKNFDYLLGPDAGGCNCPDCNPNYPAIGIKDIDILTNTHQWNRWDTDAIDPQTGLIYTPSGAYSVYSICWANNIIDNYVTIGGAQSKSTNLDLIPETVTVSVNPGSILRTESATATVLGKPKTEYIIALMECPLKMTGEICDRPPWFENDPLNTALLFDPEGGPYPIGSEIVYPACCDDLTFRDVVPKVFHDGVLYYASITTDCLGRATIDILVDNTVWKADNNPVYTIHVQKRAPECNGVHIFDETELTVRKGDISIQISQASDKTNAPITEAYLGDVLKVAGANTDSLTTYLYMVGPCQPECGGGLIPIPYPHGPIGDGPEIVDISQPAIEGFDWMFTNNGATGQPRFWETAYLPINPGNYTIYAISNWPPNCPNCLDCGGHPCTFREDVCPGCNGKVCAIEDCPNCDVYAVATIILKAPELTAITEDIERCCCSGYPCGTTIDGHPINVSGLSTGNPEKELNVWLLGKGKIGDTKFMNIKVPVNCDGTYRFDVVKDILGIYGEPLCRIDSGTYDLIIQDPGYNHQYDVIFEDDLDPTLWARPVEVNKKWILSGHPDIAPVENYSGLLIGNDNPNDDFLTHVDDTVRDVIPDPDSQRFYDDDWRKLVQVEGPGYKLGTEVLYALIRGLDDPSVDDNYVHVQFTIKDKSCLVGTDFEADRTYGNKPLTVRFTDKSYQATSWSWDFGDGTTSTEQNPVHTYTNEGRYTVSLITNGDAKAKAVKNDYIRVAKGPTAKFTYTPDSGIKAGESEIQFTDLSSGNPTSWIWQFGDGASSPLQSPVYTYPRPGVYTVRLTVSDENGISSESATQEITVEGEPVGQVTAKFETKVQGGTKVSFIDQSSGSPTSWSWDFGDGSVSSEQFPVYTYLKEGTYNVTLSVSNEIYSDTISKVIGIR</sequence>
<name>A0A8E7AWP9_9EURY</name>
<keyword evidence="3" id="KW-1185">Reference proteome</keyword>
<dbReference type="InterPro" id="IPR022409">
    <property type="entry name" value="PKD/Chitinase_dom"/>
</dbReference>
<organism evidence="2 3">
    <name type="scientific">Methanospirillum purgamenti</name>
    <dbReference type="NCBI Taxonomy" id="2834276"/>
    <lineage>
        <taxon>Archaea</taxon>
        <taxon>Methanobacteriati</taxon>
        <taxon>Methanobacteriota</taxon>
        <taxon>Stenosarchaea group</taxon>
        <taxon>Methanomicrobia</taxon>
        <taxon>Methanomicrobiales</taxon>
        <taxon>Methanospirillaceae</taxon>
        <taxon>Methanospirillum</taxon>
    </lineage>
</organism>
<dbReference type="Pfam" id="PF12863">
    <property type="entry name" value="DUF3821"/>
    <property type="match status" value="1"/>
</dbReference>
<dbReference type="KEGG" id="mrtj:KHC33_12425"/>
<dbReference type="GeneID" id="65098003"/>
<evidence type="ECO:0000259" key="1">
    <source>
        <dbReference type="PROSITE" id="PS50093"/>
    </source>
</evidence>
<accession>A0A8E7AWP9</accession>
<dbReference type="InterPro" id="IPR000601">
    <property type="entry name" value="PKD_dom"/>
</dbReference>
<dbReference type="PANTHER" id="PTHR36842">
    <property type="entry name" value="PROTEIN TOLB HOMOLOG"/>
    <property type="match status" value="1"/>
</dbReference>
<gene>
    <name evidence="2" type="ORF">KHC33_12425</name>
</gene>
<proteinExistence type="predicted"/>
<dbReference type="SUPFAM" id="SSF49299">
    <property type="entry name" value="PKD domain"/>
    <property type="match status" value="3"/>
</dbReference>
<dbReference type="PANTHER" id="PTHR36842:SF1">
    <property type="entry name" value="PROTEIN TOLB"/>
    <property type="match status" value="1"/>
</dbReference>
<protein>
    <submittedName>
        <fullName evidence="2">PKD domain-containing protein</fullName>
    </submittedName>
</protein>
<evidence type="ECO:0000313" key="2">
    <source>
        <dbReference type="EMBL" id="QVV88135.1"/>
    </source>
</evidence>
<dbReference type="Gene3D" id="2.60.40.10">
    <property type="entry name" value="Immunoglobulins"/>
    <property type="match status" value="3"/>
</dbReference>
<dbReference type="RefSeq" id="WP_214418952.1">
    <property type="nucleotide sequence ID" value="NZ_CP075546.1"/>
</dbReference>
<dbReference type="Proteomes" id="UP000680656">
    <property type="component" value="Chromosome"/>
</dbReference>
<dbReference type="AlphaFoldDB" id="A0A8E7AWP9"/>
<dbReference type="EMBL" id="CP075546">
    <property type="protein sequence ID" value="QVV88135.1"/>
    <property type="molecule type" value="Genomic_DNA"/>
</dbReference>
<dbReference type="Pfam" id="PF18911">
    <property type="entry name" value="PKD_4"/>
    <property type="match status" value="2"/>
</dbReference>
<feature type="domain" description="PKD" evidence="1">
    <location>
        <begin position="962"/>
        <end position="1029"/>
    </location>
</feature>
<evidence type="ECO:0000313" key="3">
    <source>
        <dbReference type="Proteomes" id="UP000680656"/>
    </source>
</evidence>
<dbReference type="PROSITE" id="PS50093">
    <property type="entry name" value="PKD"/>
    <property type="match status" value="3"/>
</dbReference>
<dbReference type="SMART" id="SM00089">
    <property type="entry name" value="PKD"/>
    <property type="match status" value="3"/>
</dbReference>
<feature type="domain" description="PKD" evidence="1">
    <location>
        <begin position="1045"/>
        <end position="1106"/>
    </location>
</feature>
<dbReference type="InterPro" id="IPR024277">
    <property type="entry name" value="DUF3821"/>
</dbReference>
<dbReference type="Pfam" id="PF00801">
    <property type="entry name" value="PKD"/>
    <property type="match status" value="1"/>
</dbReference>